<dbReference type="RefSeq" id="WP_354695944.1">
    <property type="nucleotide sequence ID" value="NZ_JAZHOG010000009.1"/>
</dbReference>
<evidence type="ECO:0000313" key="2">
    <source>
        <dbReference type="Proteomes" id="UP001359886"/>
    </source>
</evidence>
<organism evidence="1 2">
    <name type="scientific">Elongatibacter sediminis</name>
    <dbReference type="NCBI Taxonomy" id="3119006"/>
    <lineage>
        <taxon>Bacteria</taxon>
        <taxon>Pseudomonadati</taxon>
        <taxon>Pseudomonadota</taxon>
        <taxon>Gammaproteobacteria</taxon>
        <taxon>Chromatiales</taxon>
        <taxon>Wenzhouxiangellaceae</taxon>
        <taxon>Elongatibacter</taxon>
    </lineage>
</organism>
<dbReference type="EMBL" id="JAZHOG010000009">
    <property type="protein sequence ID" value="MEJ8568620.1"/>
    <property type="molecule type" value="Genomic_DNA"/>
</dbReference>
<reference evidence="1 2" key="1">
    <citation type="submission" date="2024-02" db="EMBL/GenBank/DDBJ databases">
        <title>A novel Wenzhouxiangellaceae bacterium, isolated from coastal sediments.</title>
        <authorList>
            <person name="Du Z.-J."/>
            <person name="Ye Y.-Q."/>
            <person name="Zhang X.-Y."/>
        </authorList>
    </citation>
    <scope>NUCLEOTIDE SEQUENCE [LARGE SCALE GENOMIC DNA]</scope>
    <source>
        <strain evidence="1 2">CH-27</strain>
    </source>
</reference>
<protein>
    <submittedName>
        <fullName evidence="1">Uncharacterized protein</fullName>
    </submittedName>
</protein>
<dbReference type="Proteomes" id="UP001359886">
    <property type="component" value="Unassembled WGS sequence"/>
</dbReference>
<proteinExistence type="predicted"/>
<dbReference type="AlphaFoldDB" id="A0AAW9RIF6"/>
<sequence length="340" mass="38336">MMVVIQCAASKHPNAGFMRTAAGKQAIFVADPLQAPPYRNTLYARPDDPAQGSRTWRDLLVEYNATNTGNPYGLLEAYELYRNPVYSELVEKFGLHSTFILSAGWGLISADFLTPQYDITFSSAAASYKRRRKSDRYQDFCMLPTQSAADLYFLGGKDYVPLFAKTASEHGGKKIVFYNSATPPHAPGCELRRFETSTRTNWHYECARAMISGEQEQLLATTTTNTPPARKSNLSRFLESRLTIKRAGETVKPSIETVWARLQKLQGQYFETKTGKAFTFEISGRVLKTNRTNFNLPQSEFAKALNHVPIEGPGEINNLVRGPSYIWAILHDPRVRRGEW</sequence>
<gene>
    <name evidence="1" type="ORF">V3330_13390</name>
</gene>
<keyword evidence="2" id="KW-1185">Reference proteome</keyword>
<evidence type="ECO:0000313" key="1">
    <source>
        <dbReference type="EMBL" id="MEJ8568620.1"/>
    </source>
</evidence>
<accession>A0AAW9RIF6</accession>
<name>A0AAW9RIF6_9GAMM</name>
<comment type="caution">
    <text evidence="1">The sequence shown here is derived from an EMBL/GenBank/DDBJ whole genome shotgun (WGS) entry which is preliminary data.</text>
</comment>